<sequence length="241" mass="26316">MFTYNLLFVALINAFLANSTPLESTCYNDVVTTPKACGIALGFIAYDHEGDILPLNEDSVKLIGESCSLVVSKPMSARVTRKQVENAVGSLFKLCPHGGGRIPLPDNPAVTMEIRGRAPPDSEWAAYNPDYPYGEPYCYTKHGAPDQVADDCLKAFEQVPVDSDGRITDANKIRIKSLEVVFNSCAVRIFTNDGSNINLVKEQASVSFGDMVRKCDKQQGFLNVDGTEGPNGRVMIKTFHS</sequence>
<gene>
    <name evidence="2" type="ORF">PGT21_027291</name>
    <name evidence="3" type="ORF">PGTUg99_021900</name>
</gene>
<proteinExistence type="predicted"/>
<feature type="chain" id="PRO_5036366653" description="Ecp2 effector protein domain-containing protein" evidence="1">
    <location>
        <begin position="22"/>
        <end position="241"/>
    </location>
</feature>
<name>A0A5B0RP57_PUCGR</name>
<accession>A0A5B0RP57</accession>
<comment type="caution">
    <text evidence="3">The sequence shown here is derived from an EMBL/GenBank/DDBJ whole genome shotgun (WGS) entry which is preliminary data.</text>
</comment>
<dbReference type="OrthoDB" id="10269286at2759"/>
<dbReference type="EMBL" id="VDEP01000169">
    <property type="protein sequence ID" value="KAA1127102.1"/>
    <property type="molecule type" value="Genomic_DNA"/>
</dbReference>
<reference evidence="4 5" key="1">
    <citation type="submission" date="2019-05" db="EMBL/GenBank/DDBJ databases">
        <title>Emergence of the Ug99 lineage of the wheat stem rust pathogen through somatic hybridization.</title>
        <authorList>
            <person name="Li F."/>
            <person name="Upadhyaya N.M."/>
            <person name="Sperschneider J."/>
            <person name="Matny O."/>
            <person name="Nguyen-Phuc H."/>
            <person name="Mago R."/>
            <person name="Raley C."/>
            <person name="Miller M.E."/>
            <person name="Silverstein K.A.T."/>
            <person name="Henningsen E."/>
            <person name="Hirsch C.D."/>
            <person name="Visser B."/>
            <person name="Pretorius Z.A."/>
            <person name="Steffenson B.J."/>
            <person name="Schwessinger B."/>
            <person name="Dodds P.N."/>
            <person name="Figueroa M."/>
        </authorList>
    </citation>
    <scope>NUCLEOTIDE SEQUENCE [LARGE SCALE GENOMIC DNA]</scope>
    <source>
        <strain evidence="2">21-0</strain>
        <strain evidence="3 5">Ug99</strain>
    </source>
</reference>
<evidence type="ECO:0000313" key="2">
    <source>
        <dbReference type="EMBL" id="KAA1114918.1"/>
    </source>
</evidence>
<evidence type="ECO:0000313" key="5">
    <source>
        <dbReference type="Proteomes" id="UP000325313"/>
    </source>
</evidence>
<dbReference type="AlphaFoldDB" id="A0A5B0RP57"/>
<evidence type="ECO:0000256" key="1">
    <source>
        <dbReference type="SAM" id="SignalP"/>
    </source>
</evidence>
<dbReference type="Proteomes" id="UP000325313">
    <property type="component" value="Unassembled WGS sequence"/>
</dbReference>
<evidence type="ECO:0000313" key="4">
    <source>
        <dbReference type="Proteomes" id="UP000324748"/>
    </source>
</evidence>
<feature type="signal peptide" evidence="1">
    <location>
        <begin position="1"/>
        <end position="21"/>
    </location>
</feature>
<evidence type="ECO:0008006" key="6">
    <source>
        <dbReference type="Google" id="ProtNLM"/>
    </source>
</evidence>
<evidence type="ECO:0000313" key="3">
    <source>
        <dbReference type="EMBL" id="KAA1127102.1"/>
    </source>
</evidence>
<dbReference type="EMBL" id="VSWC01000014">
    <property type="protein sequence ID" value="KAA1114918.1"/>
    <property type="molecule type" value="Genomic_DNA"/>
</dbReference>
<keyword evidence="1" id="KW-0732">Signal</keyword>
<organism evidence="3 5">
    <name type="scientific">Puccinia graminis f. sp. tritici</name>
    <dbReference type="NCBI Taxonomy" id="56615"/>
    <lineage>
        <taxon>Eukaryota</taxon>
        <taxon>Fungi</taxon>
        <taxon>Dikarya</taxon>
        <taxon>Basidiomycota</taxon>
        <taxon>Pucciniomycotina</taxon>
        <taxon>Pucciniomycetes</taxon>
        <taxon>Pucciniales</taxon>
        <taxon>Pucciniaceae</taxon>
        <taxon>Puccinia</taxon>
    </lineage>
</organism>
<keyword evidence="4" id="KW-1185">Reference proteome</keyword>
<dbReference type="Proteomes" id="UP000324748">
    <property type="component" value="Unassembled WGS sequence"/>
</dbReference>
<protein>
    <recommendedName>
        <fullName evidence="6">Ecp2 effector protein domain-containing protein</fullName>
    </recommendedName>
</protein>